<name>F2U8C7_SALR5</name>
<accession>F2U8C7</accession>
<dbReference type="GeneID" id="16075041"/>
<dbReference type="KEGG" id="sre:PTSG_04370"/>
<dbReference type="InParanoid" id="F2U8C7"/>
<keyword evidence="3" id="KW-1185">Reference proteome</keyword>
<feature type="region of interest" description="Disordered" evidence="1">
    <location>
        <begin position="54"/>
        <end position="79"/>
    </location>
</feature>
<protein>
    <submittedName>
        <fullName evidence="2">Uncharacterized protein</fullName>
    </submittedName>
</protein>
<gene>
    <name evidence="2" type="ORF">PTSG_04370</name>
</gene>
<dbReference type="EMBL" id="GL832964">
    <property type="protein sequence ID" value="EGD72635.1"/>
    <property type="molecule type" value="Genomic_DNA"/>
</dbReference>
<sequence length="303" mass="32410">MDAITAHQHAVAVCSSFEARGPQPPHCVSMLVNADMKQVLFPCSFTQLLSRHSAQRTNSALSPSPTHTHTHTPHQDPAATAQKPIVHLTDTLCVSFVSPLCLRNRGPLHLRTSFRAISSATHLKAEDRPTSGNRSAQATSLSLGAHAAIAIADPHDRANNGHHVHYSSSRAGIRVAENKGRQRGKRRLAGSGALEAETKQPNTMHCSVTFVAPTVFSTLHHITSACGLAHTITSVALSSGPMPASTATNSFASRQHHVHNYSTNACASPRRAVALREPAVCSHYQRRGPARGSLHAGLTRRPV</sequence>
<evidence type="ECO:0000313" key="2">
    <source>
        <dbReference type="EMBL" id="EGD72635.1"/>
    </source>
</evidence>
<evidence type="ECO:0000256" key="1">
    <source>
        <dbReference type="SAM" id="MobiDB-lite"/>
    </source>
</evidence>
<reference evidence="2" key="1">
    <citation type="submission" date="2009-08" db="EMBL/GenBank/DDBJ databases">
        <title>Annotation of Salpingoeca rosetta.</title>
        <authorList>
            <consortium name="The Broad Institute Genome Sequencing Platform"/>
            <person name="Russ C."/>
            <person name="Cuomo C."/>
            <person name="Burger G."/>
            <person name="Gray M.W."/>
            <person name="Holland P.W.H."/>
            <person name="King N."/>
            <person name="Lang F.B.F."/>
            <person name="Roger A.J."/>
            <person name="Ruiz-Trillo I."/>
            <person name="Young S.K."/>
            <person name="Zeng Q."/>
            <person name="Gargeya S."/>
            <person name="Alvarado L."/>
            <person name="Berlin A."/>
            <person name="Chapman S.B."/>
            <person name="Chen Z."/>
            <person name="Freedman E."/>
            <person name="Gellesch M."/>
            <person name="Goldberg J."/>
            <person name="Griggs A."/>
            <person name="Gujja S."/>
            <person name="Heilman E."/>
            <person name="Heiman D."/>
            <person name="Howarth C."/>
            <person name="Mehta T."/>
            <person name="Neiman D."/>
            <person name="Pearson M."/>
            <person name="Roberts A."/>
            <person name="Saif S."/>
            <person name="Shea T."/>
            <person name="Shenoy N."/>
            <person name="Sisk P."/>
            <person name="Stolte C."/>
            <person name="Sykes S."/>
            <person name="White J."/>
            <person name="Yandava C."/>
            <person name="Haas B."/>
            <person name="Nusbaum C."/>
            <person name="Birren B."/>
        </authorList>
    </citation>
    <scope>NUCLEOTIDE SEQUENCE [LARGE SCALE GENOMIC DNA]</scope>
    <source>
        <strain evidence="2">ATCC 50818</strain>
    </source>
</reference>
<dbReference type="RefSeq" id="XP_004994458.1">
    <property type="nucleotide sequence ID" value="XM_004994401.1"/>
</dbReference>
<dbReference type="Proteomes" id="UP000007799">
    <property type="component" value="Unassembled WGS sequence"/>
</dbReference>
<feature type="region of interest" description="Disordered" evidence="1">
    <location>
        <begin position="177"/>
        <end position="200"/>
    </location>
</feature>
<dbReference type="AlphaFoldDB" id="F2U8C7"/>
<proteinExistence type="predicted"/>
<evidence type="ECO:0000313" key="3">
    <source>
        <dbReference type="Proteomes" id="UP000007799"/>
    </source>
</evidence>
<organism evidence="3">
    <name type="scientific">Salpingoeca rosetta (strain ATCC 50818 / BSB-021)</name>
    <dbReference type="NCBI Taxonomy" id="946362"/>
    <lineage>
        <taxon>Eukaryota</taxon>
        <taxon>Choanoflagellata</taxon>
        <taxon>Craspedida</taxon>
        <taxon>Salpingoecidae</taxon>
        <taxon>Salpingoeca</taxon>
    </lineage>
</organism>